<keyword evidence="1" id="KW-1133">Transmembrane helix</keyword>
<sequence length="204" mass="23820">MNQKGFVLLYILIGILILIGIAGGAYYLWAQEYRRTHPIGPLPIVVPENIPLSRNIDETATWKTYTNTEYGFSIKYPDFITYKEKLFNDVTFYYKIDDEDIPENKYDFPSYFTKGLGILFRTGPAEQAASSELPNRPQEKVQINNSEGVRIKDSLFNYYLSSKGNDKYSIRLVYQGRTVYQTKDEIEKRLRIYQQILSTFKFLP</sequence>
<keyword evidence="1" id="KW-0812">Transmembrane</keyword>
<proteinExistence type="predicted"/>
<evidence type="ECO:0000256" key="1">
    <source>
        <dbReference type="SAM" id="Phobius"/>
    </source>
</evidence>
<dbReference type="AlphaFoldDB" id="A0A0G0QNY3"/>
<accession>A0A0G0QNY3</accession>
<keyword evidence="1" id="KW-0472">Membrane</keyword>
<dbReference type="Proteomes" id="UP000034881">
    <property type="component" value="Unassembled WGS sequence"/>
</dbReference>
<comment type="caution">
    <text evidence="2">The sequence shown here is derived from an EMBL/GenBank/DDBJ whole genome shotgun (WGS) entry which is preliminary data.</text>
</comment>
<name>A0A0G0QNY3_9BACT</name>
<organism evidence="2 3">
    <name type="scientific">Candidatus Daviesbacteria bacterium GW2011_GWC2_40_12</name>
    <dbReference type="NCBI Taxonomy" id="1618431"/>
    <lineage>
        <taxon>Bacteria</taxon>
        <taxon>Candidatus Daviesiibacteriota</taxon>
    </lineage>
</organism>
<feature type="transmembrane region" description="Helical" evidence="1">
    <location>
        <begin position="6"/>
        <end position="29"/>
    </location>
</feature>
<gene>
    <name evidence="2" type="ORF">UT77_C0004G0073</name>
</gene>
<protein>
    <submittedName>
        <fullName evidence="2">Uncharacterized protein</fullName>
    </submittedName>
</protein>
<evidence type="ECO:0000313" key="3">
    <source>
        <dbReference type="Proteomes" id="UP000034881"/>
    </source>
</evidence>
<dbReference type="EMBL" id="LBYB01000004">
    <property type="protein sequence ID" value="KKR42089.1"/>
    <property type="molecule type" value="Genomic_DNA"/>
</dbReference>
<reference evidence="2 3" key="1">
    <citation type="journal article" date="2015" name="Nature">
        <title>rRNA introns, odd ribosomes, and small enigmatic genomes across a large radiation of phyla.</title>
        <authorList>
            <person name="Brown C.T."/>
            <person name="Hug L.A."/>
            <person name="Thomas B.C."/>
            <person name="Sharon I."/>
            <person name="Castelle C.J."/>
            <person name="Singh A."/>
            <person name="Wilkins M.J."/>
            <person name="Williams K.H."/>
            <person name="Banfield J.F."/>
        </authorList>
    </citation>
    <scope>NUCLEOTIDE SEQUENCE [LARGE SCALE GENOMIC DNA]</scope>
</reference>
<evidence type="ECO:0000313" key="2">
    <source>
        <dbReference type="EMBL" id="KKR42089.1"/>
    </source>
</evidence>